<evidence type="ECO:0000313" key="3">
    <source>
        <dbReference type="Proteomes" id="UP000009168"/>
    </source>
</evidence>
<dbReference type="Proteomes" id="UP000009168">
    <property type="component" value="Unassembled WGS sequence"/>
</dbReference>
<keyword evidence="1" id="KW-0472">Membrane</keyword>
<keyword evidence="1 2" id="KW-0812">Transmembrane</keyword>
<feature type="transmembrane region" description="Helical" evidence="1">
    <location>
        <begin position="166"/>
        <end position="187"/>
    </location>
</feature>
<evidence type="ECO:0000313" key="2">
    <source>
        <dbReference type="EMBL" id="EWS75819.1"/>
    </source>
</evidence>
<dbReference type="InParanoid" id="W7XL79"/>
<keyword evidence="1" id="KW-1133">Transmembrane helix</keyword>
<keyword evidence="3" id="KW-1185">Reference proteome</keyword>
<feature type="transmembrane region" description="Helical" evidence="1">
    <location>
        <begin position="128"/>
        <end position="146"/>
    </location>
</feature>
<organism evidence="2 3">
    <name type="scientific">Tetrahymena thermophila (strain SB210)</name>
    <dbReference type="NCBI Taxonomy" id="312017"/>
    <lineage>
        <taxon>Eukaryota</taxon>
        <taxon>Sar</taxon>
        <taxon>Alveolata</taxon>
        <taxon>Ciliophora</taxon>
        <taxon>Intramacronucleata</taxon>
        <taxon>Oligohymenophorea</taxon>
        <taxon>Hymenostomatida</taxon>
        <taxon>Tetrahymenina</taxon>
        <taxon>Tetrahymenidae</taxon>
        <taxon>Tetrahymena</taxon>
    </lineage>
</organism>
<dbReference type="AlphaFoldDB" id="W7XL79"/>
<feature type="transmembrane region" description="Helical" evidence="1">
    <location>
        <begin position="241"/>
        <end position="260"/>
    </location>
</feature>
<feature type="transmembrane region" description="Helical" evidence="1">
    <location>
        <begin position="208"/>
        <end position="229"/>
    </location>
</feature>
<reference evidence="3" key="1">
    <citation type="journal article" date="2006" name="PLoS Biol.">
        <title>Macronuclear genome sequence of the ciliate Tetrahymena thermophila, a model eukaryote.</title>
        <authorList>
            <person name="Eisen J.A."/>
            <person name="Coyne R.S."/>
            <person name="Wu M."/>
            <person name="Wu D."/>
            <person name="Thiagarajan M."/>
            <person name="Wortman J.R."/>
            <person name="Badger J.H."/>
            <person name="Ren Q."/>
            <person name="Amedeo P."/>
            <person name="Jones K.M."/>
            <person name="Tallon L.J."/>
            <person name="Delcher A.L."/>
            <person name="Salzberg S.L."/>
            <person name="Silva J.C."/>
            <person name="Haas B.J."/>
            <person name="Majoros W.H."/>
            <person name="Farzad M."/>
            <person name="Carlton J.M."/>
            <person name="Smith R.K. Jr."/>
            <person name="Garg J."/>
            <person name="Pearlman R.E."/>
            <person name="Karrer K.M."/>
            <person name="Sun L."/>
            <person name="Manning G."/>
            <person name="Elde N.C."/>
            <person name="Turkewitz A.P."/>
            <person name="Asai D.J."/>
            <person name="Wilkes D.E."/>
            <person name="Wang Y."/>
            <person name="Cai H."/>
            <person name="Collins K."/>
            <person name="Stewart B.A."/>
            <person name="Lee S.R."/>
            <person name="Wilamowska K."/>
            <person name="Weinberg Z."/>
            <person name="Ruzzo W.L."/>
            <person name="Wloga D."/>
            <person name="Gaertig J."/>
            <person name="Frankel J."/>
            <person name="Tsao C.-C."/>
            <person name="Gorovsky M.A."/>
            <person name="Keeling P.J."/>
            <person name="Waller R.F."/>
            <person name="Patron N.J."/>
            <person name="Cherry J.M."/>
            <person name="Stover N.A."/>
            <person name="Krieger C.J."/>
            <person name="del Toro C."/>
            <person name="Ryder H.F."/>
            <person name="Williamson S.C."/>
            <person name="Barbeau R.A."/>
            <person name="Hamilton E.P."/>
            <person name="Orias E."/>
        </authorList>
    </citation>
    <scope>NUCLEOTIDE SEQUENCE [LARGE SCALE GENOMIC DNA]</scope>
    <source>
        <strain evidence="3">SB210</strain>
    </source>
</reference>
<accession>W7XL79</accession>
<protein>
    <submittedName>
        <fullName evidence="2">Transmembrane protein, putative</fullName>
    </submittedName>
</protein>
<gene>
    <name evidence="2" type="ORF">TTHERM_000606961</name>
</gene>
<name>W7XL79_TETTS</name>
<dbReference type="RefSeq" id="XP_012651633.1">
    <property type="nucleotide sequence ID" value="XM_012796179.1"/>
</dbReference>
<evidence type="ECO:0000256" key="1">
    <source>
        <dbReference type="SAM" id="Phobius"/>
    </source>
</evidence>
<dbReference type="GeneID" id="24439799"/>
<dbReference type="KEGG" id="tet:TTHERM_000606961"/>
<sequence>MRDILRNFIYNLMGTKFKYNFSQPASQPTIHQSSIQRMIIIRSFIPYLTSCPPNKINLFHFQVLIQQQLNWARFTLNIKIDTRQSKQNRQIYRQMENLIFAKMILTQNIVQQINELTIINKIILQNQILTFIFLDIFLFNFYIKIISLELPYGKRFVQSFRLSIKILAKTCLFLILFSVISQCQLMRKVEFLLLLIGLSNTQFITLKISINLLISFLFLFGFPLSYYPYYPSNIYLPIKKFLTHIFYTFIIYILKIFYFTTIQLKPAHSSYQSIPSSDNLLFSEPSLQIPPQPKSLKVSYFAVFIENAK</sequence>
<proteinExistence type="predicted"/>
<dbReference type="EMBL" id="GG662800">
    <property type="protein sequence ID" value="EWS75819.1"/>
    <property type="molecule type" value="Genomic_DNA"/>
</dbReference>